<name>X1Z4E6_CAPTE</name>
<dbReference type="PANTHER" id="PTHR19871:SF14">
    <property type="entry name" value="DUF4062 DOMAIN-CONTAINING PROTEIN"/>
    <property type="match status" value="1"/>
</dbReference>
<dbReference type="OMA" id="HTANERN"/>
<reference evidence="1" key="3">
    <citation type="submission" date="2015-06" db="UniProtKB">
        <authorList>
            <consortium name="EnsemblMetazoa"/>
        </authorList>
    </citation>
    <scope>IDENTIFICATION</scope>
</reference>
<dbReference type="InterPro" id="IPR027417">
    <property type="entry name" value="P-loop_NTPase"/>
</dbReference>
<dbReference type="InterPro" id="IPR052752">
    <property type="entry name" value="NACHT-WD_repeat"/>
</dbReference>
<dbReference type="EnsemblMetazoa" id="CapteT145931">
    <property type="protein sequence ID" value="CapteP145931"/>
    <property type="gene ID" value="CapteG145931"/>
</dbReference>
<accession>X1Z4E6</accession>
<proteinExistence type="predicted"/>
<reference evidence="2" key="1">
    <citation type="submission" date="2012-12" db="EMBL/GenBank/DDBJ databases">
        <authorList>
            <person name="Hellsten U."/>
            <person name="Grimwood J."/>
            <person name="Chapman J.A."/>
            <person name="Shapiro H."/>
            <person name="Aerts A."/>
            <person name="Otillar R.P."/>
            <person name="Terry A.Y."/>
            <person name="Boore J.L."/>
            <person name="Simakov O."/>
            <person name="Marletaz F."/>
            <person name="Cho S.-J."/>
            <person name="Edsinger-Gonzales E."/>
            <person name="Havlak P."/>
            <person name="Kuo D.-H."/>
            <person name="Larsson T."/>
            <person name="Lv J."/>
            <person name="Arendt D."/>
            <person name="Savage R."/>
            <person name="Osoegawa K."/>
            <person name="de Jong P."/>
            <person name="Lindberg D.R."/>
            <person name="Seaver E.C."/>
            <person name="Weisblat D.A."/>
            <person name="Putnam N.H."/>
            <person name="Grigoriev I.V."/>
            <person name="Rokhsar D.S."/>
        </authorList>
    </citation>
    <scope>NUCLEOTIDE SEQUENCE</scope>
    <source>
        <strain evidence="2">I ESC-2004</strain>
    </source>
</reference>
<dbReference type="SUPFAM" id="SSF52540">
    <property type="entry name" value="P-loop containing nucleoside triphosphate hydrolases"/>
    <property type="match status" value="1"/>
</dbReference>
<keyword evidence="2" id="KW-1185">Reference proteome</keyword>
<dbReference type="Gene3D" id="3.40.50.300">
    <property type="entry name" value="P-loop containing nucleotide triphosphate hydrolases"/>
    <property type="match status" value="1"/>
</dbReference>
<evidence type="ECO:0000313" key="1">
    <source>
        <dbReference type="EnsemblMetazoa" id="CapteP145931"/>
    </source>
</evidence>
<dbReference type="PANTHER" id="PTHR19871">
    <property type="entry name" value="BETA TRANSDUCIN-RELATED PROTEIN"/>
    <property type="match status" value="1"/>
</dbReference>
<dbReference type="OrthoDB" id="2325716at2759"/>
<reference evidence="2" key="2">
    <citation type="journal article" date="2013" name="Nature">
        <title>Insights into bilaterian evolution from three spiralian genomes.</title>
        <authorList>
            <person name="Simakov O."/>
            <person name="Marletaz F."/>
            <person name="Cho S.J."/>
            <person name="Edsinger-Gonzales E."/>
            <person name="Havlak P."/>
            <person name="Hellsten U."/>
            <person name="Kuo D.H."/>
            <person name="Larsson T."/>
            <person name="Lv J."/>
            <person name="Arendt D."/>
            <person name="Savage R."/>
            <person name="Osoegawa K."/>
            <person name="de Jong P."/>
            <person name="Grimwood J."/>
            <person name="Chapman J.A."/>
            <person name="Shapiro H."/>
            <person name="Aerts A."/>
            <person name="Otillar R.P."/>
            <person name="Terry A.Y."/>
            <person name="Boore J.L."/>
            <person name="Grigoriev I.V."/>
            <person name="Lindberg D.R."/>
            <person name="Seaver E.C."/>
            <person name="Weisblat D.A."/>
            <person name="Putnam N.H."/>
            <person name="Rokhsar D.S."/>
        </authorList>
    </citation>
    <scope>NUCLEOTIDE SEQUENCE</scope>
    <source>
        <strain evidence="2">I ESC-2004</strain>
    </source>
</reference>
<organism evidence="1 2">
    <name type="scientific">Capitella teleta</name>
    <name type="common">Polychaete worm</name>
    <dbReference type="NCBI Taxonomy" id="283909"/>
    <lineage>
        <taxon>Eukaryota</taxon>
        <taxon>Metazoa</taxon>
        <taxon>Spiralia</taxon>
        <taxon>Lophotrochozoa</taxon>
        <taxon>Annelida</taxon>
        <taxon>Polychaeta</taxon>
        <taxon>Sedentaria</taxon>
        <taxon>Scolecida</taxon>
        <taxon>Capitellidae</taxon>
        <taxon>Capitella</taxon>
    </lineage>
</organism>
<dbReference type="AlphaFoldDB" id="X1Z4E6"/>
<dbReference type="HOGENOM" id="CLU_028517_0_0_1"/>
<sequence length="517" mass="59653">MADEYKSLLSGNFELSRLPDVPSKLIKVYLACTPTDTVQERNALVQEVYPRLREYAREKYGMDFQLVDMRWGTAEEEWPDLGNDRALSLREIEQCQRSSIGPSFVGLIGQRYGERPLPVSIVETDFDLIRSALRHHRNRETRDAWLLDQFYKKDSNAIPPVYLLQTIDSVRENLKPKNARLIIGDKEPEWSEARLSLKRLLQRGVEYCLLGGSMVESDVHGYLSSDLEKECRQGVLFSPDPENCCHIFHRCIVDLKNYVNHPKASKFMEITYNEREERLRVDEEADKNLNVLLEEKISKWLRMGNVSNFSVLWKHDVGIHPELHKEYLEEFCSTFELKLKSMIDSTALTQMSEPLPQIVDEVFQHWLAIKNCIIHFRGREDILEIIRSYAMSSDHKPLVLHGESGSGKTSLIGKASVEVRMAQWLPGEVVTIARFIGLTASSFDVRQILHNICLQLAAVLGRDGCKVPNGYKEICHYFQELLETFPETKNLIILLDSLHMLVPQYNAYQLLWLPTTL</sequence>
<protein>
    <submittedName>
        <fullName evidence="1">Uncharacterized protein</fullName>
    </submittedName>
</protein>
<dbReference type="Proteomes" id="UP000014760">
    <property type="component" value="Unassembled WGS sequence"/>
</dbReference>
<evidence type="ECO:0000313" key="2">
    <source>
        <dbReference type="Proteomes" id="UP000014760"/>
    </source>
</evidence>
<dbReference type="EMBL" id="AMQN01000217">
    <property type="status" value="NOT_ANNOTATED_CDS"/>
    <property type="molecule type" value="Genomic_DNA"/>
</dbReference>